<evidence type="ECO:0000313" key="3">
    <source>
        <dbReference type="Proteomes" id="UP000288805"/>
    </source>
</evidence>
<sequence>MPLSQAFQKLVERGLLTALALRPPPQPVPPQFKMDLHCAYHQGDGLPSPIVLEDSYEIVGVMTHSGRIVWATRPTTRPFGGTDSSKEAGAIPFSFHQKVKFTHDGEFVTTIDHDTHFGLGFTPSEDDVRYMARLRRDRVRAQLFGIPFDYPVCSYTFNLVDVRGSEIQPRIEEIVSMTIATPSPDRASLFSLCFLDETTDYGIAEGDQIVPALEIPAFVIPTIDMYEGTVGLVKGASDSMDPPLSFDFLSGFATHSAYVFDDSVMDLSIYEYSFVSCDDVLLLAPYSPTSQILDIDDEIAQHDSDERATLTIGNVEIVDFSIANQPRELKIGSPLSTDERPRSSGHLASSKRSSGGFFIKESGENAFSHEPLAISHDGEKWKVHQLHFRLSGAFRMTATRRLRHYMTEYLLHLSSRLDPLRYLFDRLTLDASLPTIKSRLVDDDFPKEEFVAMTRLSSWRMYFDGATNHSGYGIGVLLPYHAYLELLIEKFEELKYIHLPRAHIQFADTLATLASTVDIPTNVIVRPLLIKTRSAPTYCYLIDKTEVQDDLPWFHDIHQFLRSGTYPEAATAKDQRALRQLTTRFMICGETLYRRSTDGMLLLCLCRVPANRVMREVHAGVCGPHMGGHMLTLWGIDIIGKILLKSSNGHEFILVAIDYFIKWVETASYVKLTFARVANFIRSYTLLPGVRYEEWAQAQFDQLNLLDERRLRVADHIHACQRKMARAFKKRVRPRPLQKGDLVLRILRGLIGDPREKFGPSWSGPYVIRELTPEEAAWLTNLDGNQFLDPTNMD</sequence>
<dbReference type="PANTHER" id="PTHR48475:SF1">
    <property type="entry name" value="RNASE H TYPE-1 DOMAIN-CONTAINING PROTEIN"/>
    <property type="match status" value="1"/>
</dbReference>
<dbReference type="SUPFAM" id="SSF53098">
    <property type="entry name" value="Ribonuclease H-like"/>
    <property type="match status" value="1"/>
</dbReference>
<dbReference type="Gene3D" id="3.30.420.10">
    <property type="entry name" value="Ribonuclease H-like superfamily/Ribonuclease H"/>
    <property type="match status" value="1"/>
</dbReference>
<reference evidence="2 3" key="1">
    <citation type="journal article" date="2018" name="PLoS Genet.">
        <title>Population sequencing reveals clonal diversity and ancestral inbreeding in the grapevine cultivar Chardonnay.</title>
        <authorList>
            <person name="Roach M.J."/>
            <person name="Johnson D.L."/>
            <person name="Bohlmann J."/>
            <person name="van Vuuren H.J."/>
            <person name="Jones S.J."/>
            <person name="Pretorius I.S."/>
            <person name="Schmidt S.A."/>
            <person name="Borneman A.R."/>
        </authorList>
    </citation>
    <scope>NUCLEOTIDE SEQUENCE [LARGE SCALE GENOMIC DNA]</scope>
    <source>
        <strain evidence="3">cv. Chardonnay</strain>
        <tissue evidence="2">Leaf</tissue>
    </source>
</reference>
<organism evidence="2 3">
    <name type="scientific">Vitis vinifera</name>
    <name type="common">Grape</name>
    <dbReference type="NCBI Taxonomy" id="29760"/>
    <lineage>
        <taxon>Eukaryota</taxon>
        <taxon>Viridiplantae</taxon>
        <taxon>Streptophyta</taxon>
        <taxon>Embryophyta</taxon>
        <taxon>Tracheophyta</taxon>
        <taxon>Spermatophyta</taxon>
        <taxon>Magnoliopsida</taxon>
        <taxon>eudicotyledons</taxon>
        <taxon>Gunneridae</taxon>
        <taxon>Pentapetalae</taxon>
        <taxon>rosids</taxon>
        <taxon>Vitales</taxon>
        <taxon>Vitaceae</taxon>
        <taxon>Viteae</taxon>
        <taxon>Vitis</taxon>
    </lineage>
</organism>
<dbReference type="PANTHER" id="PTHR48475">
    <property type="entry name" value="RIBONUCLEASE H"/>
    <property type="match status" value="1"/>
</dbReference>
<protein>
    <submittedName>
        <fullName evidence="2">Uncharacterized protein</fullName>
    </submittedName>
</protein>
<dbReference type="InterPro" id="IPR036397">
    <property type="entry name" value="RNaseH_sf"/>
</dbReference>
<dbReference type="GO" id="GO:0003676">
    <property type="term" value="F:nucleic acid binding"/>
    <property type="evidence" value="ECO:0007669"/>
    <property type="project" value="InterPro"/>
</dbReference>
<comment type="caution">
    <text evidence="2">The sequence shown here is derived from an EMBL/GenBank/DDBJ whole genome shotgun (WGS) entry which is preliminary data.</text>
</comment>
<evidence type="ECO:0000256" key="1">
    <source>
        <dbReference type="SAM" id="MobiDB-lite"/>
    </source>
</evidence>
<name>A0A438FM27_VITVI</name>
<dbReference type="AlphaFoldDB" id="A0A438FM27"/>
<feature type="region of interest" description="Disordered" evidence="1">
    <location>
        <begin position="331"/>
        <end position="354"/>
    </location>
</feature>
<dbReference type="InterPro" id="IPR012337">
    <property type="entry name" value="RNaseH-like_sf"/>
</dbReference>
<proteinExistence type="predicted"/>
<evidence type="ECO:0000313" key="2">
    <source>
        <dbReference type="EMBL" id="RVW61033.1"/>
    </source>
</evidence>
<gene>
    <name evidence="2" type="ORF">CK203_045826</name>
</gene>
<dbReference type="EMBL" id="QGNW01000843">
    <property type="protein sequence ID" value="RVW61033.1"/>
    <property type="molecule type" value="Genomic_DNA"/>
</dbReference>
<accession>A0A438FM27</accession>
<dbReference type="Proteomes" id="UP000288805">
    <property type="component" value="Unassembled WGS sequence"/>
</dbReference>